<dbReference type="AlphaFoldDB" id="A0A370GPL8"/>
<dbReference type="InterPro" id="IPR034660">
    <property type="entry name" value="DinB/YfiT-like"/>
</dbReference>
<dbReference type="Gene3D" id="1.20.120.450">
    <property type="entry name" value="dinb family like domain"/>
    <property type="match status" value="1"/>
</dbReference>
<name>A0A370GPL8_9BACI</name>
<sequence length="159" mass="18628">MNKQTILSEKASVAHWAENKKSISNHKWFAPLKEGSWGTGDVISHFIVWDEFLLEHRLPYIMNHEPFPAFKIDVQKMNQDASDYARAGISKEQLIDEFTSIRSKLVQMINSIPEERFDSMHQIGSRSLTLNDYFMGLIEHDQKHMQEIDDFLNDDEMKQ</sequence>
<feature type="domain" description="DinB-like" evidence="1">
    <location>
        <begin position="22"/>
        <end position="148"/>
    </location>
</feature>
<dbReference type="InterPro" id="IPR024775">
    <property type="entry name" value="DinB-like"/>
</dbReference>
<reference evidence="2 3" key="1">
    <citation type="submission" date="2018-07" db="EMBL/GenBank/DDBJ databases">
        <title>Genomic Encyclopedia of Type Strains, Phase IV (KMG-IV): sequencing the most valuable type-strain genomes for metagenomic binning, comparative biology and taxonomic classification.</title>
        <authorList>
            <person name="Goeker M."/>
        </authorList>
    </citation>
    <scope>NUCLEOTIDE SEQUENCE [LARGE SCALE GENOMIC DNA]</scope>
    <source>
        <strain evidence="2 3">DSM 25281</strain>
    </source>
</reference>
<dbReference type="EMBL" id="QQAY01000002">
    <property type="protein sequence ID" value="RDI45675.1"/>
    <property type="molecule type" value="Genomic_DNA"/>
</dbReference>
<dbReference type="SUPFAM" id="SSF109854">
    <property type="entry name" value="DinB/YfiT-like putative metalloenzymes"/>
    <property type="match status" value="1"/>
</dbReference>
<dbReference type="RefSeq" id="WP_114744502.1">
    <property type="nucleotide sequence ID" value="NZ_QQAY01000002.1"/>
</dbReference>
<keyword evidence="3" id="KW-1185">Reference proteome</keyword>
<evidence type="ECO:0000313" key="2">
    <source>
        <dbReference type="EMBL" id="RDI45675.1"/>
    </source>
</evidence>
<gene>
    <name evidence="2" type="ORF">DFR59_102307</name>
</gene>
<accession>A0A370GPL8</accession>
<dbReference type="Pfam" id="PF12867">
    <property type="entry name" value="DinB_2"/>
    <property type="match status" value="1"/>
</dbReference>
<comment type="caution">
    <text evidence="2">The sequence shown here is derived from an EMBL/GenBank/DDBJ whole genome shotgun (WGS) entry which is preliminary data.</text>
</comment>
<protein>
    <submittedName>
        <fullName evidence="2">DinB family protein</fullName>
    </submittedName>
</protein>
<evidence type="ECO:0000259" key="1">
    <source>
        <dbReference type="Pfam" id="PF12867"/>
    </source>
</evidence>
<organism evidence="2 3">
    <name type="scientific">Falsibacillus pallidus</name>
    <dbReference type="NCBI Taxonomy" id="493781"/>
    <lineage>
        <taxon>Bacteria</taxon>
        <taxon>Bacillati</taxon>
        <taxon>Bacillota</taxon>
        <taxon>Bacilli</taxon>
        <taxon>Bacillales</taxon>
        <taxon>Bacillaceae</taxon>
        <taxon>Falsibacillus</taxon>
    </lineage>
</organism>
<proteinExistence type="predicted"/>
<dbReference type="OrthoDB" id="2964295at2"/>
<evidence type="ECO:0000313" key="3">
    <source>
        <dbReference type="Proteomes" id="UP000255326"/>
    </source>
</evidence>
<dbReference type="Proteomes" id="UP000255326">
    <property type="component" value="Unassembled WGS sequence"/>
</dbReference>